<dbReference type="EMBL" id="KB908946">
    <property type="protein sequence ID" value="EOB14104.1"/>
    <property type="molecule type" value="Genomic_DNA"/>
</dbReference>
<protein>
    <submittedName>
        <fullName evidence="1">Uncharacterized protein</fullName>
    </submittedName>
</protein>
<reference evidence="1 2" key="1">
    <citation type="journal article" date="2013" name="BMC Genomics">
        <title>Comparative genomics of parasitic silkworm microsporidia reveal an association between genome expansion and host adaptation.</title>
        <authorList>
            <person name="Pan G."/>
            <person name="Xu J."/>
            <person name="Li T."/>
            <person name="Xia Q."/>
            <person name="Liu S.L."/>
            <person name="Zhang G."/>
            <person name="Li S."/>
            <person name="Li C."/>
            <person name="Liu H."/>
            <person name="Yang L."/>
            <person name="Liu T."/>
            <person name="Zhang X."/>
            <person name="Wu Z."/>
            <person name="Fan W."/>
            <person name="Dang X."/>
            <person name="Xiang H."/>
            <person name="Tao M."/>
            <person name="Li Y."/>
            <person name="Hu J."/>
            <person name="Li Z."/>
            <person name="Lin L."/>
            <person name="Luo J."/>
            <person name="Geng L."/>
            <person name="Wang L."/>
            <person name="Long M."/>
            <person name="Wan Y."/>
            <person name="He N."/>
            <person name="Zhang Z."/>
            <person name="Lu C."/>
            <person name="Keeling P.J."/>
            <person name="Wang J."/>
            <person name="Xiang Z."/>
            <person name="Zhou Z."/>
        </authorList>
    </citation>
    <scope>NUCLEOTIDE SEQUENCE [LARGE SCALE GENOMIC DNA]</scope>
    <source>
        <strain evidence="2">CQ1 / CVCC 102059</strain>
    </source>
</reference>
<dbReference type="AlphaFoldDB" id="R0M7Y1"/>
<proteinExistence type="predicted"/>
<keyword evidence="2" id="KW-1185">Reference proteome</keyword>
<evidence type="ECO:0000313" key="2">
    <source>
        <dbReference type="Proteomes" id="UP000016927"/>
    </source>
</evidence>
<dbReference type="Proteomes" id="UP000016927">
    <property type="component" value="Unassembled WGS sequence"/>
</dbReference>
<dbReference type="HOGENOM" id="CLU_3050907_0_0_1"/>
<sequence length="54" mass="6546">MCLIFTTYIRPHFHQNYEKGVAQEKGLWNVWMSKRSIKRCMKVMDTLERSIENP</sequence>
<organism evidence="1 2">
    <name type="scientific">Nosema bombycis (strain CQ1 / CVCC 102059)</name>
    <name type="common">Microsporidian parasite</name>
    <name type="synonym">Pebrine of silkworm</name>
    <dbReference type="NCBI Taxonomy" id="578461"/>
    <lineage>
        <taxon>Eukaryota</taxon>
        <taxon>Fungi</taxon>
        <taxon>Fungi incertae sedis</taxon>
        <taxon>Microsporidia</taxon>
        <taxon>Nosematidae</taxon>
        <taxon>Nosema</taxon>
    </lineage>
</organism>
<dbReference type="VEuPathDB" id="MicrosporidiaDB:NBO_38g0015"/>
<evidence type="ECO:0000313" key="1">
    <source>
        <dbReference type="EMBL" id="EOB14104.1"/>
    </source>
</evidence>
<accession>R0M7Y1</accession>
<gene>
    <name evidence="1" type="ORF">NBO_38g0015</name>
</gene>
<name>R0M7Y1_NOSB1</name>